<dbReference type="OrthoDB" id="103430at2"/>
<evidence type="ECO:0000259" key="1">
    <source>
        <dbReference type="Pfam" id="PF01841"/>
    </source>
</evidence>
<dbReference type="InterPro" id="IPR002931">
    <property type="entry name" value="Transglutaminase-like"/>
</dbReference>
<name>A0A4P6L5J9_9BURK</name>
<dbReference type="EMBL" id="CP035913">
    <property type="protein sequence ID" value="QBE66910.1"/>
    <property type="molecule type" value="Genomic_DNA"/>
</dbReference>
<proteinExistence type="predicted"/>
<dbReference type="Proteomes" id="UP000290637">
    <property type="component" value="Chromosome"/>
</dbReference>
<dbReference type="Pfam" id="PF01841">
    <property type="entry name" value="Transglut_core"/>
    <property type="match status" value="1"/>
</dbReference>
<organism evidence="3 4">
    <name type="scientific">Pseudoduganella lutea</name>
    <dbReference type="NCBI Taxonomy" id="321985"/>
    <lineage>
        <taxon>Bacteria</taxon>
        <taxon>Pseudomonadati</taxon>
        <taxon>Pseudomonadota</taxon>
        <taxon>Betaproteobacteria</taxon>
        <taxon>Burkholderiales</taxon>
        <taxon>Oxalobacteraceae</taxon>
        <taxon>Telluria group</taxon>
        <taxon>Pseudoduganella</taxon>
    </lineage>
</organism>
<evidence type="ECO:0000313" key="3">
    <source>
        <dbReference type="EMBL" id="QBE66910.1"/>
    </source>
</evidence>
<protein>
    <submittedName>
        <fullName evidence="3">DUF3857 domain-containing protein</fullName>
    </submittedName>
</protein>
<reference evidence="3 4" key="1">
    <citation type="submission" date="2019-02" db="EMBL/GenBank/DDBJ databases">
        <title>Draft Genome Sequences of Six Type Strains of the Genus Massilia.</title>
        <authorList>
            <person name="Miess H."/>
            <person name="Frediansyhah A."/>
            <person name="Gross H."/>
        </authorList>
    </citation>
    <scope>NUCLEOTIDE SEQUENCE [LARGE SCALE GENOMIC DNA]</scope>
    <source>
        <strain evidence="3 4">DSM 17473</strain>
    </source>
</reference>
<feature type="domain" description="Transglutaminase-like" evidence="1">
    <location>
        <begin position="317"/>
        <end position="399"/>
    </location>
</feature>
<keyword evidence="4" id="KW-1185">Reference proteome</keyword>
<dbReference type="Gene3D" id="3.10.620.30">
    <property type="match status" value="1"/>
</dbReference>
<dbReference type="Pfam" id="PF12969">
    <property type="entry name" value="DUF3857"/>
    <property type="match status" value="1"/>
</dbReference>
<dbReference type="Gene3D" id="2.60.40.3140">
    <property type="match status" value="1"/>
</dbReference>
<dbReference type="Gene3D" id="2.60.120.1130">
    <property type="match status" value="1"/>
</dbReference>
<dbReference type="InterPro" id="IPR038765">
    <property type="entry name" value="Papain-like_cys_pep_sf"/>
</dbReference>
<accession>A0A4P6L5J9</accession>
<feature type="domain" description="DUF3857" evidence="2">
    <location>
        <begin position="96"/>
        <end position="267"/>
    </location>
</feature>
<dbReference type="SUPFAM" id="SSF54001">
    <property type="entry name" value="Cysteine proteinases"/>
    <property type="match status" value="1"/>
</dbReference>
<dbReference type="InterPro" id="IPR024618">
    <property type="entry name" value="DUF3857"/>
</dbReference>
<evidence type="ECO:0000313" key="4">
    <source>
        <dbReference type="Proteomes" id="UP000290637"/>
    </source>
</evidence>
<gene>
    <name evidence="3" type="ORF">EWM63_31310</name>
</gene>
<dbReference type="KEGG" id="plue:EWM63_31310"/>
<dbReference type="AlphaFoldDB" id="A0A4P6L5J9"/>
<sequence length="692" mass="75431">MTRRIRSTTSPSSWPRCLPRCRPPPAGASARNACVRWWRSATSSWTNGPHRPDSVTLPFARLLLATSLGITAQWAHADGQGHVRALRERTDIVIRADHTVEQTVDYTWRAVDATGAGTLGQQYVNWDARRQTMELLAAETIPASGAPIPVDPSAIQVQDGILGGVSFPEKRLLQVTFPQLAAGDAIRLRYRLVQKVPELPGGMSHVMFLQDDVIRDDTEITVRYPRALPLKVAQYGLAPAHGQPAAATDGTDANANASGTLRWRYRSTATGTAEPNAANGWARTPHLMLSTFAGWQAIADAYEQGAAPKSAATPAIRALADEVAGKAADPKEAARLLYDWVRANVRYVANYVGDGGWVPNDAGTVLQRRYGDCKDHVALLEALLAARGIAASPVLLRADGENFTLPDIPVMWFDHAITYVPELDLYLDSTDDAMPFGLLPDNDAGKPALATRLAPAQRRTPLPEAQAFRVERKVTLRVALDGSAERVTDIVGHGRNAVAVRQFIDSVDAGGMADWVRRTMASNGYEGDGSLEALPQAQAGALGVRFTERIRNYVSQPEAGVLSFLPGMNGPVPLAGFAGRFTERERQYDARCEPFAVEDDMTIELPAAMQVLYVPKSLSIRQDGLDYDATYSRDGTRYRLARRVVAGNPRGWCTPQEYQALRPAMNRISRAMHGRLVFVLDDTEVATATVKP</sequence>
<evidence type="ECO:0000259" key="2">
    <source>
        <dbReference type="Pfam" id="PF12969"/>
    </source>
</evidence>